<dbReference type="EMBL" id="FNBG01000032">
    <property type="protein sequence ID" value="SDG26859.1"/>
    <property type="molecule type" value="Genomic_DNA"/>
</dbReference>
<sequence length="205" mass="24026">MKQHINIVYIDDWIDPILNRYLDEFCNELNALGAYNYVLEFEEYTFKKEDSYKTLLNNKVINSANIIVIDSWLFENKSSSLSKFTGEQFKIILKKVLPFIKTIVISQNELDSLSLTIKKFKSNSSETYKQYYDKTLKPVVHKHILSIIEEFEVLEQLTVDEEVDPILVESIQSTIEGIMETTLFEKEDLDELIKLFKEVRGNYGD</sequence>
<protein>
    <submittedName>
        <fullName evidence="1">Uncharacterized protein</fullName>
    </submittedName>
</protein>
<dbReference type="AlphaFoldDB" id="A0A1G7SWQ3"/>
<gene>
    <name evidence="1" type="ORF">SAMN04488542_13227</name>
</gene>
<proteinExistence type="predicted"/>
<dbReference type="Proteomes" id="UP000198972">
    <property type="component" value="Unassembled WGS sequence"/>
</dbReference>
<dbReference type="STRING" id="670482.SAMN04488542_13227"/>
<keyword evidence="2" id="KW-1185">Reference proteome</keyword>
<name>A0A1G7SWQ3_9BACL</name>
<accession>A0A1G7SWQ3</accession>
<organism evidence="1 2">
    <name type="scientific">Fontibacillus panacisegetis</name>
    <dbReference type="NCBI Taxonomy" id="670482"/>
    <lineage>
        <taxon>Bacteria</taxon>
        <taxon>Bacillati</taxon>
        <taxon>Bacillota</taxon>
        <taxon>Bacilli</taxon>
        <taxon>Bacillales</taxon>
        <taxon>Paenibacillaceae</taxon>
        <taxon>Fontibacillus</taxon>
    </lineage>
</organism>
<dbReference type="RefSeq" id="WP_139173163.1">
    <property type="nucleotide sequence ID" value="NZ_FNBG01000032.1"/>
</dbReference>
<dbReference type="OrthoDB" id="2082158at2"/>
<evidence type="ECO:0000313" key="2">
    <source>
        <dbReference type="Proteomes" id="UP000198972"/>
    </source>
</evidence>
<evidence type="ECO:0000313" key="1">
    <source>
        <dbReference type="EMBL" id="SDG26859.1"/>
    </source>
</evidence>
<reference evidence="1 2" key="1">
    <citation type="submission" date="2016-10" db="EMBL/GenBank/DDBJ databases">
        <authorList>
            <person name="de Groot N.N."/>
        </authorList>
    </citation>
    <scope>NUCLEOTIDE SEQUENCE [LARGE SCALE GENOMIC DNA]</scope>
    <source>
        <strain evidence="1 2">DSM 28129</strain>
    </source>
</reference>